<name>A0A1J1HS64_9DIPT</name>
<evidence type="ECO:0000256" key="1">
    <source>
        <dbReference type="SAM" id="MobiDB-lite"/>
    </source>
</evidence>
<organism evidence="2 3">
    <name type="scientific">Clunio marinus</name>
    <dbReference type="NCBI Taxonomy" id="568069"/>
    <lineage>
        <taxon>Eukaryota</taxon>
        <taxon>Metazoa</taxon>
        <taxon>Ecdysozoa</taxon>
        <taxon>Arthropoda</taxon>
        <taxon>Hexapoda</taxon>
        <taxon>Insecta</taxon>
        <taxon>Pterygota</taxon>
        <taxon>Neoptera</taxon>
        <taxon>Endopterygota</taxon>
        <taxon>Diptera</taxon>
        <taxon>Nematocera</taxon>
        <taxon>Chironomoidea</taxon>
        <taxon>Chironomidae</taxon>
        <taxon>Clunio</taxon>
    </lineage>
</organism>
<reference evidence="2 3" key="1">
    <citation type="submission" date="2015-04" db="EMBL/GenBank/DDBJ databases">
        <authorList>
            <person name="Syromyatnikov M.Y."/>
            <person name="Popov V.N."/>
        </authorList>
    </citation>
    <scope>NUCLEOTIDE SEQUENCE [LARGE SCALE GENOMIC DNA]</scope>
</reference>
<evidence type="ECO:0000313" key="2">
    <source>
        <dbReference type="EMBL" id="CRK90928.1"/>
    </source>
</evidence>
<protein>
    <submittedName>
        <fullName evidence="2">CLUMA_CG004617, isoform A</fullName>
    </submittedName>
</protein>
<evidence type="ECO:0000313" key="3">
    <source>
        <dbReference type="Proteomes" id="UP000183832"/>
    </source>
</evidence>
<proteinExistence type="predicted"/>
<dbReference type="AlphaFoldDB" id="A0A1J1HS64"/>
<keyword evidence="3" id="KW-1185">Reference proteome</keyword>
<feature type="region of interest" description="Disordered" evidence="1">
    <location>
        <begin position="62"/>
        <end position="86"/>
    </location>
</feature>
<accession>A0A1J1HS64</accession>
<feature type="compositionally biased region" description="Polar residues" evidence="1">
    <location>
        <begin position="76"/>
        <end position="86"/>
    </location>
</feature>
<sequence>MNFLVCNELIFTFIEILFEDVTEVILKTPIHFKTTQLIKASDFLKNFMKNIKTRRVGFDSSGKKNVALSKQHEKNQTIQGSLKQMR</sequence>
<gene>
    <name evidence="2" type="ORF">CLUMA_CG004617</name>
</gene>
<dbReference type="EMBL" id="CVRI01000020">
    <property type="protein sequence ID" value="CRK90928.1"/>
    <property type="molecule type" value="Genomic_DNA"/>
</dbReference>
<dbReference type="Proteomes" id="UP000183832">
    <property type="component" value="Unassembled WGS sequence"/>
</dbReference>